<dbReference type="PANTHER" id="PTHR13847:SF289">
    <property type="entry name" value="GLYCINE OXIDASE"/>
    <property type="match status" value="1"/>
</dbReference>
<evidence type="ECO:0000313" key="4">
    <source>
        <dbReference type="Proteomes" id="UP000189818"/>
    </source>
</evidence>
<dbReference type="InterPro" id="IPR006311">
    <property type="entry name" value="TAT_signal"/>
</dbReference>
<dbReference type="STRING" id="439228.SAMN06295920_106194"/>
<evidence type="ECO:0000259" key="2">
    <source>
        <dbReference type="Pfam" id="PF01266"/>
    </source>
</evidence>
<dbReference type="Gene3D" id="3.50.50.60">
    <property type="entry name" value="FAD/NAD(P)-binding domain"/>
    <property type="match status" value="1"/>
</dbReference>
<dbReference type="SUPFAM" id="SSF51905">
    <property type="entry name" value="FAD/NAD(P)-binding domain"/>
    <property type="match status" value="1"/>
</dbReference>
<keyword evidence="4" id="KW-1185">Reference proteome</keyword>
<dbReference type="EMBL" id="FUYM01000006">
    <property type="protein sequence ID" value="SKB79105.1"/>
    <property type="molecule type" value="Genomic_DNA"/>
</dbReference>
<feature type="domain" description="FAD dependent oxidoreductase" evidence="2">
    <location>
        <begin position="32"/>
        <end position="381"/>
    </location>
</feature>
<dbReference type="PROSITE" id="PS51318">
    <property type="entry name" value="TAT"/>
    <property type="match status" value="1"/>
</dbReference>
<dbReference type="GO" id="GO:0016491">
    <property type="term" value="F:oxidoreductase activity"/>
    <property type="evidence" value="ECO:0007669"/>
    <property type="project" value="UniProtKB-KW"/>
</dbReference>
<keyword evidence="1" id="KW-0560">Oxidoreductase</keyword>
<dbReference type="RefSeq" id="WP_079648948.1">
    <property type="nucleotide sequence ID" value="NZ_FUYM01000006.1"/>
</dbReference>
<dbReference type="PANTHER" id="PTHR13847">
    <property type="entry name" value="SARCOSINE DEHYDROGENASE-RELATED"/>
    <property type="match status" value="1"/>
</dbReference>
<accession>A0A1T5E5G7</accession>
<dbReference type="InterPro" id="IPR036188">
    <property type="entry name" value="FAD/NAD-bd_sf"/>
</dbReference>
<organism evidence="3 4">
    <name type="scientific">Rhizorhabdus histidinilytica</name>
    <dbReference type="NCBI Taxonomy" id="439228"/>
    <lineage>
        <taxon>Bacteria</taxon>
        <taxon>Pseudomonadati</taxon>
        <taxon>Pseudomonadota</taxon>
        <taxon>Alphaproteobacteria</taxon>
        <taxon>Sphingomonadales</taxon>
        <taxon>Sphingomonadaceae</taxon>
        <taxon>Rhizorhabdus</taxon>
    </lineage>
</organism>
<proteinExistence type="predicted"/>
<dbReference type="Proteomes" id="UP000189818">
    <property type="component" value="Unassembled WGS sequence"/>
</dbReference>
<protein>
    <submittedName>
        <fullName evidence="3">Glycine oxidase</fullName>
    </submittedName>
</protein>
<dbReference type="Gene3D" id="3.30.9.10">
    <property type="entry name" value="D-Amino Acid Oxidase, subunit A, domain 2"/>
    <property type="match status" value="1"/>
</dbReference>
<name>A0A1T5E5G7_9SPHN</name>
<dbReference type="GO" id="GO:0005737">
    <property type="term" value="C:cytoplasm"/>
    <property type="evidence" value="ECO:0007669"/>
    <property type="project" value="TreeGrafter"/>
</dbReference>
<gene>
    <name evidence="3" type="ORF">SAMN06295920_106194</name>
</gene>
<sequence length="403" mass="43764">MRLHRRTVLGGMAAATALAPMGVLAAGRRPRIGIVGGGIIGASTALQLARAGAEVTVFEKEAPAAGATSRSVAWINPVVNDAHYMRLRLESMKAWLEDDSQWRMNAIWGGSISWAYGEKKRDELAVKAKLLAATDDPPRMLTSEEISRVSPGVFAGDDVSFAFQTMRDGHVDPVVATQRYLAAAKRFGARVIYPCEVMAVEMKGGSLAGVQTSKGHFPLDQLVTAAGTDTPRLMAMIDKPLKLAHKPGLVVHTTPQPVVTRMVYEASSIIEFKQYADGRFLASFTGGPPNLPQHAEILDHQMPYPDEYLRQHHGQMLIDRTARYIPAIARGKATKILLGFRPYPLDNRPICGPVPGAKGVYAIVTHSGITLAPILGRYAAREIMSGEVAPLLQPYRPDRYIPA</sequence>
<dbReference type="AlphaFoldDB" id="A0A1T5E5G7"/>
<dbReference type="Pfam" id="PF01266">
    <property type="entry name" value="DAO"/>
    <property type="match status" value="1"/>
</dbReference>
<dbReference type="OrthoDB" id="8993739at2"/>
<evidence type="ECO:0000313" key="3">
    <source>
        <dbReference type="EMBL" id="SKB79105.1"/>
    </source>
</evidence>
<evidence type="ECO:0000256" key="1">
    <source>
        <dbReference type="ARBA" id="ARBA00023002"/>
    </source>
</evidence>
<reference evidence="4" key="1">
    <citation type="submission" date="2017-02" db="EMBL/GenBank/DDBJ databases">
        <authorList>
            <person name="Varghese N."/>
            <person name="Submissions S."/>
        </authorList>
    </citation>
    <scope>NUCLEOTIDE SEQUENCE [LARGE SCALE GENOMIC DNA]</scope>
    <source>
        <strain evidence="4">UM2</strain>
    </source>
</reference>
<dbReference type="InterPro" id="IPR006076">
    <property type="entry name" value="FAD-dep_OxRdtase"/>
</dbReference>